<keyword evidence="5 7" id="KW-1133">Transmembrane helix</keyword>
<dbReference type="CDD" id="cd06261">
    <property type="entry name" value="TM_PBP2"/>
    <property type="match status" value="1"/>
</dbReference>
<keyword evidence="6 7" id="KW-0472">Membrane</keyword>
<evidence type="ECO:0000256" key="6">
    <source>
        <dbReference type="ARBA" id="ARBA00023136"/>
    </source>
</evidence>
<dbReference type="GO" id="GO:0055085">
    <property type="term" value="P:transmembrane transport"/>
    <property type="evidence" value="ECO:0007669"/>
    <property type="project" value="InterPro"/>
</dbReference>
<feature type="transmembrane region" description="Helical" evidence="7">
    <location>
        <begin position="151"/>
        <end position="170"/>
    </location>
</feature>
<dbReference type="InterPro" id="IPR000515">
    <property type="entry name" value="MetI-like"/>
</dbReference>
<comment type="subcellular location">
    <subcellularLocation>
        <location evidence="1 7">Cell membrane</location>
        <topology evidence="1 7">Multi-pass membrane protein</topology>
    </subcellularLocation>
</comment>
<keyword evidence="10" id="KW-1185">Reference proteome</keyword>
<evidence type="ECO:0000259" key="8">
    <source>
        <dbReference type="PROSITE" id="PS50928"/>
    </source>
</evidence>
<dbReference type="PROSITE" id="PS50928">
    <property type="entry name" value="ABC_TM1"/>
    <property type="match status" value="1"/>
</dbReference>
<dbReference type="InterPro" id="IPR035906">
    <property type="entry name" value="MetI-like_sf"/>
</dbReference>
<proteinExistence type="inferred from homology"/>
<dbReference type="PANTHER" id="PTHR43386:SF23">
    <property type="entry name" value="ABC TRANSPORTER"/>
    <property type="match status" value="1"/>
</dbReference>
<dbReference type="Gene3D" id="1.10.3720.10">
    <property type="entry name" value="MetI-like"/>
    <property type="match status" value="1"/>
</dbReference>
<feature type="transmembrane region" description="Helical" evidence="7">
    <location>
        <begin position="90"/>
        <end position="116"/>
    </location>
</feature>
<dbReference type="Pfam" id="PF12911">
    <property type="entry name" value="OppC_N"/>
    <property type="match status" value="1"/>
</dbReference>
<gene>
    <name evidence="9" type="ORF">U27_03708</name>
</gene>
<accession>A0A081BWN9</accession>
<dbReference type="Proteomes" id="UP000030661">
    <property type="component" value="Unassembled WGS sequence"/>
</dbReference>
<dbReference type="PANTHER" id="PTHR43386">
    <property type="entry name" value="OLIGOPEPTIDE TRANSPORT SYSTEM PERMEASE PROTEIN APPC"/>
    <property type="match status" value="1"/>
</dbReference>
<dbReference type="eggNOG" id="COG1173">
    <property type="taxonomic scope" value="Bacteria"/>
</dbReference>
<feature type="transmembrane region" description="Helical" evidence="7">
    <location>
        <begin position="123"/>
        <end position="145"/>
    </location>
</feature>
<evidence type="ECO:0000256" key="3">
    <source>
        <dbReference type="ARBA" id="ARBA00022475"/>
    </source>
</evidence>
<feature type="domain" description="ABC transmembrane type-1" evidence="8">
    <location>
        <begin position="88"/>
        <end position="277"/>
    </location>
</feature>
<keyword evidence="2 7" id="KW-0813">Transport</keyword>
<dbReference type="AlphaFoldDB" id="A0A081BWN9"/>
<organism evidence="9">
    <name type="scientific">Vecturithrix granuli</name>
    <dbReference type="NCBI Taxonomy" id="1499967"/>
    <lineage>
        <taxon>Bacteria</taxon>
        <taxon>Candidatus Moduliflexota</taxon>
        <taxon>Candidatus Vecturitrichia</taxon>
        <taxon>Candidatus Vecturitrichales</taxon>
        <taxon>Candidatus Vecturitrichaceae</taxon>
        <taxon>Candidatus Vecturithrix</taxon>
    </lineage>
</organism>
<feature type="transmembrane region" description="Helical" evidence="7">
    <location>
        <begin position="27"/>
        <end position="51"/>
    </location>
</feature>
<evidence type="ECO:0000256" key="1">
    <source>
        <dbReference type="ARBA" id="ARBA00004651"/>
    </source>
</evidence>
<dbReference type="InterPro" id="IPR050366">
    <property type="entry name" value="BP-dependent_transpt_permease"/>
</dbReference>
<protein>
    <submittedName>
        <fullName evidence="9">Binding-protein-dependent transport systems inner membrane component</fullName>
    </submittedName>
</protein>
<name>A0A081BWN9_VECG1</name>
<evidence type="ECO:0000256" key="2">
    <source>
        <dbReference type="ARBA" id="ARBA00022448"/>
    </source>
</evidence>
<sequence>MAMFSFLDPYRDRLWFLTIRQFLRHKMAVFGILVMTLMVFFVAFADVIMPFDAEEPDLFNMMARPGWPHLLGTDELGRDLLTRTLYGGRVSLVVGTFAMLIAVSLGTLIGALSGYFGGIVDNLLMRFTDFALAFPRIFVLILLAILLRPKIATVVLVIGLLAWMPVARLVRGSFLEIKNRQFVEAAQALGAGNARIIVCHILPNALGPIIVAASLGVADAIISESGLSFLGLGIQPPTATWGNMLKNALTQIFDAPWTAIVPGFMIFLTVLSINYIGDGLRDAFDPHRITQKINE</sequence>
<dbReference type="EMBL" id="DF820465">
    <property type="protein sequence ID" value="GAK56744.1"/>
    <property type="molecule type" value="Genomic_DNA"/>
</dbReference>
<evidence type="ECO:0000313" key="9">
    <source>
        <dbReference type="EMBL" id="GAK56744.1"/>
    </source>
</evidence>
<feature type="transmembrane region" description="Helical" evidence="7">
    <location>
        <begin position="255"/>
        <end position="276"/>
    </location>
</feature>
<dbReference type="InterPro" id="IPR025966">
    <property type="entry name" value="OppC_N"/>
</dbReference>
<dbReference type="STRING" id="1499967.U27_03708"/>
<reference evidence="9" key="1">
    <citation type="journal article" date="2015" name="PeerJ">
        <title>First genomic representation of candidate bacterial phylum KSB3 points to enhanced environmental sensing as a trigger of wastewater bulking.</title>
        <authorList>
            <person name="Sekiguchi Y."/>
            <person name="Ohashi A."/>
            <person name="Parks D.H."/>
            <person name="Yamauchi T."/>
            <person name="Tyson G.W."/>
            <person name="Hugenholtz P."/>
        </authorList>
    </citation>
    <scope>NUCLEOTIDE SEQUENCE [LARGE SCALE GENOMIC DNA]</scope>
</reference>
<keyword evidence="3" id="KW-1003">Cell membrane</keyword>
<evidence type="ECO:0000256" key="4">
    <source>
        <dbReference type="ARBA" id="ARBA00022692"/>
    </source>
</evidence>
<keyword evidence="4 7" id="KW-0812">Transmembrane</keyword>
<dbReference type="SUPFAM" id="SSF161098">
    <property type="entry name" value="MetI-like"/>
    <property type="match status" value="1"/>
</dbReference>
<evidence type="ECO:0000256" key="7">
    <source>
        <dbReference type="RuleBase" id="RU363032"/>
    </source>
</evidence>
<comment type="similarity">
    <text evidence="7">Belongs to the binding-protein-dependent transport system permease family.</text>
</comment>
<dbReference type="GO" id="GO:0005886">
    <property type="term" value="C:plasma membrane"/>
    <property type="evidence" value="ECO:0007669"/>
    <property type="project" value="UniProtKB-SubCell"/>
</dbReference>
<dbReference type="HOGENOM" id="CLU_028518_1_1_0"/>
<dbReference type="Pfam" id="PF00528">
    <property type="entry name" value="BPD_transp_1"/>
    <property type="match status" value="1"/>
</dbReference>
<evidence type="ECO:0000313" key="10">
    <source>
        <dbReference type="Proteomes" id="UP000030661"/>
    </source>
</evidence>
<evidence type="ECO:0000256" key="5">
    <source>
        <dbReference type="ARBA" id="ARBA00022989"/>
    </source>
</evidence>